<dbReference type="RefSeq" id="WP_137303060.1">
    <property type="nucleotide sequence ID" value="NZ_BMVD01000023.1"/>
</dbReference>
<gene>
    <name evidence="2" type="ORF">E4U92_26955</name>
</gene>
<sequence>MSERTIQLCMDGARGSNGHHADEWDSPATPTASCRSDHGGTDKDAMMGIAVSARANTLVRFACTVTTVALSRSHCGLPSPMLPRPAPYTAIAVSQSIALLVHETVNLQPPWLRTRPGVMHLRITGDQIEIALRDSVPELP</sequence>
<name>A0A4U5WVR3_STRGB</name>
<evidence type="ECO:0000256" key="1">
    <source>
        <dbReference type="SAM" id="MobiDB-lite"/>
    </source>
</evidence>
<evidence type="ECO:0000313" key="2">
    <source>
        <dbReference type="EMBL" id="TKT06559.1"/>
    </source>
</evidence>
<proteinExistence type="predicted"/>
<dbReference type="EMBL" id="SZPR01000022">
    <property type="protein sequence ID" value="TKT06559.1"/>
    <property type="molecule type" value="Genomic_DNA"/>
</dbReference>
<protein>
    <submittedName>
        <fullName evidence="2">Uncharacterized protein</fullName>
    </submittedName>
</protein>
<dbReference type="Proteomes" id="UP000308632">
    <property type="component" value="Unassembled WGS sequence"/>
</dbReference>
<comment type="caution">
    <text evidence="2">The sequence shown here is derived from an EMBL/GenBank/DDBJ whole genome shotgun (WGS) entry which is preliminary data.</text>
</comment>
<dbReference type="AlphaFoldDB" id="A0A4U5WVR3"/>
<evidence type="ECO:0000313" key="3">
    <source>
        <dbReference type="Proteomes" id="UP000308632"/>
    </source>
</evidence>
<accession>A0A4U5WVR3</accession>
<feature type="region of interest" description="Disordered" evidence="1">
    <location>
        <begin position="11"/>
        <end position="40"/>
    </location>
</feature>
<reference evidence="2 3" key="1">
    <citation type="submission" date="2019-04" db="EMBL/GenBank/DDBJ databases">
        <title>Streptomyces lasaliensis sp.nov., an Actinomycete isolated from soil which produces the polyether antibiotic lasalocid.</title>
        <authorList>
            <person name="Erwin G."/>
            <person name="Haber C."/>
        </authorList>
    </citation>
    <scope>NUCLEOTIDE SEQUENCE [LARGE SCALE GENOMIC DNA]</scope>
    <source>
        <strain evidence="2 3">DSM 40089</strain>
    </source>
</reference>
<organism evidence="2 3">
    <name type="scientific">Streptomyces galbus</name>
    <dbReference type="NCBI Taxonomy" id="33898"/>
    <lineage>
        <taxon>Bacteria</taxon>
        <taxon>Bacillati</taxon>
        <taxon>Actinomycetota</taxon>
        <taxon>Actinomycetes</taxon>
        <taxon>Kitasatosporales</taxon>
        <taxon>Streptomycetaceae</taxon>
        <taxon>Streptomyces</taxon>
    </lineage>
</organism>